<proteinExistence type="predicted"/>
<dbReference type="EMBL" id="CAADHB010000020">
    <property type="protein sequence ID" value="VFK78627.1"/>
    <property type="molecule type" value="Genomic_DNA"/>
</dbReference>
<name>A0A451BK06_9GAMM</name>
<dbReference type="AlphaFoldDB" id="A0A451BK06"/>
<sequence length="84" mass="9140">MSTDGLKSAGKASETRSTCVGKPRSSLINGEGCVTPPMPGFHEKQADEKFRKKVAEDGWRDNDAYQDLMKKAVKAYADKSAMAD</sequence>
<feature type="region of interest" description="Disordered" evidence="1">
    <location>
        <begin position="1"/>
        <end position="44"/>
    </location>
</feature>
<protein>
    <submittedName>
        <fullName evidence="2">Uncharacterized protein</fullName>
    </submittedName>
</protein>
<gene>
    <name evidence="2" type="ORF">BECKSD772D_GA0070982_102013</name>
</gene>
<reference evidence="2" key="1">
    <citation type="submission" date="2019-02" db="EMBL/GenBank/DDBJ databases">
        <authorList>
            <person name="Gruber-Vodicka R. H."/>
            <person name="Seah K. B. B."/>
        </authorList>
    </citation>
    <scope>NUCLEOTIDE SEQUENCE</scope>
    <source>
        <strain evidence="2">BECK_S127</strain>
    </source>
</reference>
<evidence type="ECO:0000313" key="2">
    <source>
        <dbReference type="EMBL" id="VFK78627.1"/>
    </source>
</evidence>
<accession>A0A451BK06</accession>
<organism evidence="2">
    <name type="scientific">Candidatus Kentrum sp. SD</name>
    <dbReference type="NCBI Taxonomy" id="2126332"/>
    <lineage>
        <taxon>Bacteria</taxon>
        <taxon>Pseudomonadati</taxon>
        <taxon>Pseudomonadota</taxon>
        <taxon>Gammaproteobacteria</taxon>
        <taxon>Candidatus Kentrum</taxon>
    </lineage>
</organism>
<evidence type="ECO:0000256" key="1">
    <source>
        <dbReference type="SAM" id="MobiDB-lite"/>
    </source>
</evidence>